<gene>
    <name evidence="2" type="ORF">DH2020_047398</name>
</gene>
<keyword evidence="3" id="KW-1185">Reference proteome</keyword>
<proteinExistence type="predicted"/>
<dbReference type="Proteomes" id="UP001318860">
    <property type="component" value="Unassembled WGS sequence"/>
</dbReference>
<evidence type="ECO:0000256" key="1">
    <source>
        <dbReference type="SAM" id="MobiDB-lite"/>
    </source>
</evidence>
<reference evidence="2 3" key="1">
    <citation type="journal article" date="2021" name="Comput. Struct. Biotechnol. J.">
        <title>De novo genome assembly of the potent medicinal plant Rehmannia glutinosa using nanopore technology.</title>
        <authorList>
            <person name="Ma L."/>
            <person name="Dong C."/>
            <person name="Song C."/>
            <person name="Wang X."/>
            <person name="Zheng X."/>
            <person name="Niu Y."/>
            <person name="Chen S."/>
            <person name="Feng W."/>
        </authorList>
    </citation>
    <scope>NUCLEOTIDE SEQUENCE [LARGE SCALE GENOMIC DNA]</scope>
    <source>
        <strain evidence="2">DH-2019</strain>
    </source>
</reference>
<organism evidence="2 3">
    <name type="scientific">Rehmannia glutinosa</name>
    <name type="common">Chinese foxglove</name>
    <dbReference type="NCBI Taxonomy" id="99300"/>
    <lineage>
        <taxon>Eukaryota</taxon>
        <taxon>Viridiplantae</taxon>
        <taxon>Streptophyta</taxon>
        <taxon>Embryophyta</taxon>
        <taxon>Tracheophyta</taxon>
        <taxon>Spermatophyta</taxon>
        <taxon>Magnoliopsida</taxon>
        <taxon>eudicotyledons</taxon>
        <taxon>Gunneridae</taxon>
        <taxon>Pentapetalae</taxon>
        <taxon>asterids</taxon>
        <taxon>lamiids</taxon>
        <taxon>Lamiales</taxon>
        <taxon>Orobanchaceae</taxon>
        <taxon>Rehmannieae</taxon>
        <taxon>Rehmannia</taxon>
    </lineage>
</organism>
<name>A0ABR0U9I5_REHGL</name>
<feature type="compositionally biased region" description="Polar residues" evidence="1">
    <location>
        <begin position="16"/>
        <end position="25"/>
    </location>
</feature>
<feature type="compositionally biased region" description="Basic and acidic residues" evidence="1">
    <location>
        <begin position="1"/>
        <end position="11"/>
    </location>
</feature>
<evidence type="ECO:0000313" key="2">
    <source>
        <dbReference type="EMBL" id="KAK6118860.1"/>
    </source>
</evidence>
<accession>A0ABR0U9I5</accession>
<feature type="region of interest" description="Disordered" evidence="1">
    <location>
        <begin position="1"/>
        <end position="41"/>
    </location>
</feature>
<evidence type="ECO:0000313" key="3">
    <source>
        <dbReference type="Proteomes" id="UP001318860"/>
    </source>
</evidence>
<protein>
    <submittedName>
        <fullName evidence="2">Uncharacterized protein</fullName>
    </submittedName>
</protein>
<sequence>MRKTLDTKPAAEEGDTTSSFHAGNCSSGKSKSKKKKRAYDDENSHRFVDLMASFCTKTDARLGDIANRIGFEKDVASSRNATNEENGKTRNQIAADFFRGSSWSEDEGNACYEMFFYLTAYPYDVVDPVLFNAVFTELARS</sequence>
<dbReference type="EMBL" id="JABTTQ020003289">
    <property type="protein sequence ID" value="KAK6118860.1"/>
    <property type="molecule type" value="Genomic_DNA"/>
</dbReference>
<comment type="caution">
    <text evidence="2">The sequence shown here is derived from an EMBL/GenBank/DDBJ whole genome shotgun (WGS) entry which is preliminary data.</text>
</comment>